<dbReference type="SMART" id="SM00267">
    <property type="entry name" value="GGDEF"/>
    <property type="match status" value="1"/>
</dbReference>
<dbReference type="Pfam" id="PF00990">
    <property type="entry name" value="GGDEF"/>
    <property type="match status" value="1"/>
</dbReference>
<keyword evidence="1" id="KW-0812">Transmembrane</keyword>
<comment type="caution">
    <text evidence="3">The sequence shown here is derived from an EMBL/GenBank/DDBJ whole genome shotgun (WGS) entry which is preliminary data.</text>
</comment>
<dbReference type="InterPro" id="IPR052163">
    <property type="entry name" value="DGC-Regulatory_Protein"/>
</dbReference>
<dbReference type="GO" id="GO:0003824">
    <property type="term" value="F:catalytic activity"/>
    <property type="evidence" value="ECO:0007669"/>
    <property type="project" value="UniProtKB-ARBA"/>
</dbReference>
<dbReference type="InterPro" id="IPR043128">
    <property type="entry name" value="Rev_trsase/Diguanyl_cyclase"/>
</dbReference>
<gene>
    <name evidence="3" type="ORF">GCM10011396_45240</name>
</gene>
<feature type="transmembrane region" description="Helical" evidence="1">
    <location>
        <begin position="123"/>
        <end position="142"/>
    </location>
</feature>
<sequence>MTAVGIPSKTIDGQWVALTATLTVERFSAILQQQHYPEYWITSIVDRGGRVVARSVDIERYIGTEINPQAMKLMLNKSEAAFETQAFDGTPMLAVMVRAANSGWTVAIGIPLNQLKVDMWRKLWSLVLATVVILGVGLLFAWKIGTKIRNSMRGLIEPALALGSGKPVKFVSNGVREADEVSEALVNAWDMLQHAQYQATHDVLTGIGNRAMFHAFLERELAAADRAHGTLSVLYLDLDNFKPINDTYGHAIGDKLLIEASLRLTSQLRKSDIAARLGGDEFAIVLSGGIDETAFVAEKLSRLMSQPYLIEGNELFAEASIGTATYPECGRSIDSLLAAADKAMYRAKTMRKKARKS</sequence>
<reference evidence="3" key="1">
    <citation type="journal article" date="2014" name="Int. J. Syst. Evol. Microbiol.">
        <title>Complete genome sequence of Corynebacterium casei LMG S-19264T (=DSM 44701T), isolated from a smear-ripened cheese.</title>
        <authorList>
            <consortium name="US DOE Joint Genome Institute (JGI-PGF)"/>
            <person name="Walter F."/>
            <person name="Albersmeier A."/>
            <person name="Kalinowski J."/>
            <person name="Ruckert C."/>
        </authorList>
    </citation>
    <scope>NUCLEOTIDE SEQUENCE</scope>
    <source>
        <strain evidence="3">CGMCC 1.10998</strain>
    </source>
</reference>
<dbReference type="CDD" id="cd01949">
    <property type="entry name" value="GGDEF"/>
    <property type="match status" value="1"/>
</dbReference>
<dbReference type="EMBL" id="BMED01000005">
    <property type="protein sequence ID" value="GGC92908.1"/>
    <property type="molecule type" value="Genomic_DNA"/>
</dbReference>
<name>A0A916UZD7_9BURK</name>
<keyword evidence="1" id="KW-0472">Membrane</keyword>
<accession>A0A916UZD7</accession>
<reference evidence="3" key="2">
    <citation type="submission" date="2020-09" db="EMBL/GenBank/DDBJ databases">
        <authorList>
            <person name="Sun Q."/>
            <person name="Zhou Y."/>
        </authorList>
    </citation>
    <scope>NUCLEOTIDE SEQUENCE</scope>
    <source>
        <strain evidence="3">CGMCC 1.10998</strain>
    </source>
</reference>
<evidence type="ECO:0000313" key="3">
    <source>
        <dbReference type="EMBL" id="GGC92908.1"/>
    </source>
</evidence>
<dbReference type="Proteomes" id="UP000637423">
    <property type="component" value="Unassembled WGS sequence"/>
</dbReference>
<dbReference type="InterPro" id="IPR029787">
    <property type="entry name" value="Nucleotide_cyclase"/>
</dbReference>
<keyword evidence="1" id="KW-1133">Transmembrane helix</keyword>
<organism evidence="3 4">
    <name type="scientific">Undibacterium terreum</name>
    <dbReference type="NCBI Taxonomy" id="1224302"/>
    <lineage>
        <taxon>Bacteria</taxon>
        <taxon>Pseudomonadati</taxon>
        <taxon>Pseudomonadota</taxon>
        <taxon>Betaproteobacteria</taxon>
        <taxon>Burkholderiales</taxon>
        <taxon>Oxalobacteraceae</taxon>
        <taxon>Undibacterium</taxon>
    </lineage>
</organism>
<proteinExistence type="predicted"/>
<dbReference type="NCBIfam" id="TIGR00254">
    <property type="entry name" value="GGDEF"/>
    <property type="match status" value="1"/>
</dbReference>
<keyword evidence="4" id="KW-1185">Reference proteome</keyword>
<dbReference type="PANTHER" id="PTHR46663:SF2">
    <property type="entry name" value="GGDEF DOMAIN-CONTAINING PROTEIN"/>
    <property type="match status" value="1"/>
</dbReference>
<protein>
    <recommendedName>
        <fullName evidence="2">GGDEF domain-containing protein</fullName>
    </recommendedName>
</protein>
<dbReference type="Gene3D" id="3.30.70.270">
    <property type="match status" value="1"/>
</dbReference>
<dbReference type="PANTHER" id="PTHR46663">
    <property type="entry name" value="DIGUANYLATE CYCLASE DGCT-RELATED"/>
    <property type="match status" value="1"/>
</dbReference>
<feature type="domain" description="GGDEF" evidence="2">
    <location>
        <begin position="229"/>
        <end position="357"/>
    </location>
</feature>
<evidence type="ECO:0000259" key="2">
    <source>
        <dbReference type="PROSITE" id="PS50887"/>
    </source>
</evidence>
<dbReference type="CDD" id="cd18774">
    <property type="entry name" value="PDC2_HK_sensor"/>
    <property type="match status" value="1"/>
</dbReference>
<dbReference type="InterPro" id="IPR000160">
    <property type="entry name" value="GGDEF_dom"/>
</dbReference>
<dbReference type="PROSITE" id="PS50887">
    <property type="entry name" value="GGDEF"/>
    <property type="match status" value="1"/>
</dbReference>
<evidence type="ECO:0000256" key="1">
    <source>
        <dbReference type="SAM" id="Phobius"/>
    </source>
</evidence>
<evidence type="ECO:0000313" key="4">
    <source>
        <dbReference type="Proteomes" id="UP000637423"/>
    </source>
</evidence>
<dbReference type="FunFam" id="3.30.70.270:FF:000001">
    <property type="entry name" value="Diguanylate cyclase domain protein"/>
    <property type="match status" value="1"/>
</dbReference>
<dbReference type="SUPFAM" id="SSF55073">
    <property type="entry name" value="Nucleotide cyclase"/>
    <property type="match status" value="1"/>
</dbReference>
<dbReference type="AlphaFoldDB" id="A0A916UZD7"/>